<dbReference type="GeneID" id="22834556"/>
<evidence type="ECO:0000256" key="2">
    <source>
        <dbReference type="ARBA" id="ARBA00022448"/>
    </source>
</evidence>
<evidence type="ECO:0000256" key="6">
    <source>
        <dbReference type="ARBA" id="ARBA00023128"/>
    </source>
</evidence>
<keyword evidence="5" id="KW-0406">Ion transport</keyword>
<dbReference type="GO" id="GO:0015986">
    <property type="term" value="P:proton motive force-driven ATP synthesis"/>
    <property type="evidence" value="ECO:0007669"/>
    <property type="project" value="InterPro"/>
</dbReference>
<dbReference type="GO" id="GO:0015078">
    <property type="term" value="F:proton transmembrane transporter activity"/>
    <property type="evidence" value="ECO:0007669"/>
    <property type="project" value="InterPro"/>
</dbReference>
<keyword evidence="6 8" id="KW-0496">Mitochondrion</keyword>
<keyword evidence="3" id="KW-0138">CF(0)</keyword>
<dbReference type="GO" id="GO:0045259">
    <property type="term" value="C:proton-transporting ATP synthase complex"/>
    <property type="evidence" value="ECO:0007669"/>
    <property type="project" value="UniProtKB-KW"/>
</dbReference>
<keyword evidence="2" id="KW-0813">Transport</keyword>
<comment type="subcellular location">
    <subcellularLocation>
        <location evidence="1">Mitochondrion membrane</location>
    </subcellularLocation>
</comment>
<geneLocation type="mitochondrion" evidence="8"/>
<name>A0A0A7A6Z2_9FLOR</name>
<dbReference type="GO" id="GO:0031966">
    <property type="term" value="C:mitochondrial membrane"/>
    <property type="evidence" value="ECO:0007669"/>
    <property type="project" value="UniProtKB-SubCell"/>
</dbReference>
<dbReference type="RefSeq" id="YP_009114045.1">
    <property type="nucleotide sequence ID" value="NC_026054.1"/>
</dbReference>
<evidence type="ECO:0000256" key="3">
    <source>
        <dbReference type="ARBA" id="ARBA00022547"/>
    </source>
</evidence>
<organism evidence="8">
    <name type="scientific">Ahnfeltia plicata</name>
    <dbReference type="NCBI Taxonomy" id="28023"/>
    <lineage>
        <taxon>Eukaryota</taxon>
        <taxon>Rhodophyta</taxon>
        <taxon>Florideophyceae</taxon>
        <taxon>Ahnfeltiophycidae</taxon>
        <taxon>Ahnfeltiales</taxon>
        <taxon>Ahnfeltiaceae</taxon>
        <taxon>Ahnfeltia</taxon>
    </lineage>
</organism>
<proteinExistence type="predicted"/>
<keyword evidence="7" id="KW-0472">Membrane</keyword>
<evidence type="ECO:0000256" key="4">
    <source>
        <dbReference type="ARBA" id="ARBA00022781"/>
    </source>
</evidence>
<keyword evidence="4" id="KW-0375">Hydrogen ion transport</keyword>
<accession>A0A0A7A6Z2</accession>
<sequence>MLNFSLVILALVILIFQNILLLNEETLILLCFVVFCWTAVQKLGTSVYDDLAGRSNKIENLLKSSLNETLTSVQTSIKLHKKFQSLFLSFRALGNHFFNLVFLVTNYLPSYAFNSNATTYPKRFIFTRRLEQQTTKLLALLLCQKLGMAVSTKLFCMNDLEINCFSCFHKIAAREYIQSI</sequence>
<evidence type="ECO:0000256" key="5">
    <source>
        <dbReference type="ARBA" id="ARBA00023065"/>
    </source>
</evidence>
<evidence type="ECO:0000313" key="8">
    <source>
        <dbReference type="EMBL" id="AHB62108.1"/>
    </source>
</evidence>
<protein>
    <submittedName>
        <fullName evidence="8">ATP synthase B chain</fullName>
    </submittedName>
</protein>
<dbReference type="Pfam" id="PF05405">
    <property type="entry name" value="Mt_ATP-synt_B"/>
    <property type="match status" value="1"/>
</dbReference>
<evidence type="ECO:0000256" key="7">
    <source>
        <dbReference type="ARBA" id="ARBA00023136"/>
    </source>
</evidence>
<reference evidence="8" key="1">
    <citation type="submission" date="2013-09" db="EMBL/GenBank/DDBJ databases">
        <title>Complete mitochondrion genomes reveal florideophycean red algal diversity.</title>
        <authorList>
            <person name="Yang E.C."/>
            <person name="Kim K.M."/>
            <person name="Kim S.Y."/>
            <person name="Yoon H.S."/>
        </authorList>
    </citation>
    <scope>NUCLEOTIDE SEQUENCE</scope>
</reference>
<dbReference type="EMBL" id="KF649303">
    <property type="protein sequence ID" value="AHB62108.1"/>
    <property type="molecule type" value="Genomic_DNA"/>
</dbReference>
<dbReference type="AlphaFoldDB" id="A0A0A7A6Z2"/>
<gene>
    <name evidence="8" type="primary">ymf39</name>
    <name evidence="8" type="ORF">Ahnf.plic.mt.10</name>
</gene>
<dbReference type="InterPro" id="IPR008688">
    <property type="entry name" value="ATP_synth_Bsub_B/MI25"/>
</dbReference>
<evidence type="ECO:0000256" key="1">
    <source>
        <dbReference type="ARBA" id="ARBA00004325"/>
    </source>
</evidence>